<dbReference type="Proteomes" id="UP000249499">
    <property type="component" value="Plasmid pTi1078"/>
</dbReference>
<dbReference type="EMBL" id="CP117257">
    <property type="protein sequence ID" value="WFR98380.1"/>
    <property type="molecule type" value="Genomic_DNA"/>
</dbReference>
<evidence type="ECO:0000313" key="2">
    <source>
        <dbReference type="Proteomes" id="UP000249499"/>
    </source>
</evidence>
<name>A0AAF1KUG4_9HYPH</name>
<reference evidence="2" key="2">
    <citation type="journal article" date="2023" name="MicrobiologyOpen">
        <title>Genomics of the tumorigenes clade of the family Rhizobiaceae and description of Rhizobium rhododendri sp. nov.</title>
        <authorList>
            <person name="Kuzmanovic N."/>
            <person name="diCenzo G.C."/>
            <person name="Bunk B."/>
            <person name="Sproeer C."/>
            <person name="Fruehling A."/>
            <person name="Neumann-Schaal M."/>
            <person name="Overmann J."/>
            <person name="Smalla K."/>
        </authorList>
    </citation>
    <scope>NUCLEOTIDE SEQUENCE [LARGE SCALE GENOMIC DNA]</scope>
    <source>
        <strain evidence="2">1078</strain>
        <plasmid evidence="2">pTi1078</plasmid>
    </source>
</reference>
<accession>A0AAF1KUG4</accession>
<reference evidence="1 2" key="1">
    <citation type="journal article" date="2018" name="Sci. Rep.">
        <title>Rhizobium tumorigenes sp. nov., a novel plant tumorigenic bacterium isolated from cane gall tumors on thornless blackberry.</title>
        <authorList>
            <person name="Kuzmanovi N."/>
            <person name="Smalla K."/>
            <person name="Gronow S."/>
            <person name="PuBawska J."/>
        </authorList>
    </citation>
    <scope>NUCLEOTIDE SEQUENCE [LARGE SCALE GENOMIC DNA]</scope>
    <source>
        <strain evidence="1 2">1078</strain>
    </source>
</reference>
<sequence length="224" mass="24931">MWRSLFNQNAVENFKNTKSTERKFVCYRFSSHGEPPKVVKSFLVFQSPGLLHSEGGGLRNHFAFKLFYKNNVNNIRRSAGAVLHLGNTITCYGSSRIVEPGAEPKHQDAVSEDRRPKSLVFEAPDSSDRMLFGVMMSMNEESIPIASRIIAIETRHKNSMDAGIGSIDPSGMALEFAEVASFAHRIVSPERAEKGWADLVALLKADVLAGTLITPQDFQRRGLY</sequence>
<dbReference type="RefSeq" id="WP_111218254.1">
    <property type="nucleotide sequence ID" value="NZ_CP117257.1"/>
</dbReference>
<dbReference type="KEGG" id="rtu:PR017_21910"/>
<protein>
    <submittedName>
        <fullName evidence="1">Uncharacterized protein</fullName>
    </submittedName>
</protein>
<organism evidence="1 2">
    <name type="scientific">Rhizobium tumorigenes</name>
    <dbReference type="NCBI Taxonomy" id="2041385"/>
    <lineage>
        <taxon>Bacteria</taxon>
        <taxon>Pseudomonadati</taxon>
        <taxon>Pseudomonadota</taxon>
        <taxon>Alphaproteobacteria</taxon>
        <taxon>Hyphomicrobiales</taxon>
        <taxon>Rhizobiaceae</taxon>
        <taxon>Rhizobium/Agrobacterium group</taxon>
        <taxon>Rhizobium</taxon>
    </lineage>
</organism>
<evidence type="ECO:0000313" key="1">
    <source>
        <dbReference type="EMBL" id="WFR98380.1"/>
    </source>
</evidence>
<geneLocation type="plasmid" evidence="1 2">
    <name>pTi1078</name>
</geneLocation>
<keyword evidence="1" id="KW-0614">Plasmid</keyword>
<gene>
    <name evidence="1" type="ORF">PR017_21910</name>
</gene>
<proteinExistence type="predicted"/>
<dbReference type="AlphaFoldDB" id="A0AAF1KUG4"/>
<keyword evidence="2" id="KW-1185">Reference proteome</keyword>